<dbReference type="PANTHER" id="PTHR43806:SF11">
    <property type="entry name" value="CEREVISIN-RELATED"/>
    <property type="match status" value="1"/>
</dbReference>
<evidence type="ECO:0000256" key="4">
    <source>
        <dbReference type="ARBA" id="ARBA00022670"/>
    </source>
</evidence>
<dbReference type="GO" id="GO:0006508">
    <property type="term" value="P:proteolysis"/>
    <property type="evidence" value="ECO:0007669"/>
    <property type="project" value="UniProtKB-KW"/>
</dbReference>
<evidence type="ECO:0000256" key="3">
    <source>
        <dbReference type="ARBA" id="ARBA00022475"/>
    </source>
</evidence>
<dbReference type="PROSITE" id="PS00138">
    <property type="entry name" value="SUBTILASE_SER"/>
    <property type="match status" value="1"/>
</dbReference>
<keyword evidence="7 10" id="KW-0720">Serine protease</keyword>
<feature type="signal peptide" evidence="13">
    <location>
        <begin position="1"/>
        <end position="31"/>
    </location>
</feature>
<evidence type="ECO:0000256" key="10">
    <source>
        <dbReference type="PROSITE-ProRule" id="PRU01240"/>
    </source>
</evidence>
<dbReference type="AlphaFoldDB" id="A0A917XAJ1"/>
<keyword evidence="4 10" id="KW-0645">Protease</keyword>
<dbReference type="EMBL" id="BMML01000004">
    <property type="protein sequence ID" value="GGN01582.1"/>
    <property type="molecule type" value="Genomic_DNA"/>
</dbReference>
<comment type="subcellular location">
    <subcellularLocation>
        <location evidence="1">Cell membrane</location>
        <topology evidence="1">Single-pass membrane protein</topology>
    </subcellularLocation>
</comment>
<proteinExistence type="inferred from homology"/>
<evidence type="ECO:0000313" key="16">
    <source>
        <dbReference type="Proteomes" id="UP000653411"/>
    </source>
</evidence>
<accession>A0A917XAJ1</accession>
<dbReference type="PANTHER" id="PTHR43806">
    <property type="entry name" value="PEPTIDASE S8"/>
    <property type="match status" value="1"/>
</dbReference>
<dbReference type="InterPro" id="IPR015500">
    <property type="entry name" value="Peptidase_S8_subtilisin-rel"/>
</dbReference>
<dbReference type="PROSITE" id="PS51892">
    <property type="entry name" value="SUBTILASE"/>
    <property type="match status" value="1"/>
</dbReference>
<keyword evidence="16" id="KW-1185">Reference proteome</keyword>
<dbReference type="SUPFAM" id="SSF52743">
    <property type="entry name" value="Subtilisin-like"/>
    <property type="match status" value="1"/>
</dbReference>
<comment type="similarity">
    <text evidence="2 10 11">Belongs to the peptidase S8 family.</text>
</comment>
<keyword evidence="5 12" id="KW-0812">Transmembrane</keyword>
<gene>
    <name evidence="15" type="ORF">GCM10011578_023760</name>
</gene>
<dbReference type="InterPro" id="IPR022398">
    <property type="entry name" value="Peptidase_S8_His-AS"/>
</dbReference>
<dbReference type="RefSeq" id="WP_189262594.1">
    <property type="nucleotide sequence ID" value="NZ_BMML01000004.1"/>
</dbReference>
<sequence>MRLVPSGALRACVYAALPPLLLLAAASPATARQPAAPTPLGSEWPLDAQHFDASRIWRHSQGAGVTVAVVDTGVNARHPDLAGRVLPGTDVTGQATDGRVDVSADSHGTSVAGVIAGSGGRGRGMAGLAPRATVLPVRVSADNAADPLALARGIVYATDHGASVINISMVTTDPDPQIRDAVAYARRHDAVVVAAAGNNGRAGNPVGYPAAFPGVLAVSGTTRDGGFWPSAESGSYVALAAPAVDIFSTRNSGGYLTKDGTSYSAPYVSAAAALLRAAYPAESAGQIIARLIGTADRPGKGSDAGSGRDDRFGYGIVDPLKALGAPTPAAGADPLLTAAGAGTPKAAEATGGTSGGTVAVLSAVAVAAVAVAGGLLLRRRSRRRT</sequence>
<feature type="transmembrane region" description="Helical" evidence="12">
    <location>
        <begin position="358"/>
        <end position="377"/>
    </location>
</feature>
<reference evidence="15" key="2">
    <citation type="submission" date="2020-09" db="EMBL/GenBank/DDBJ databases">
        <authorList>
            <person name="Sun Q."/>
            <person name="Zhou Y."/>
        </authorList>
    </citation>
    <scope>NUCLEOTIDE SEQUENCE</scope>
    <source>
        <strain evidence="15">CGMCC 4.7110</strain>
    </source>
</reference>
<dbReference type="InterPro" id="IPR050131">
    <property type="entry name" value="Peptidase_S8_subtilisin-like"/>
</dbReference>
<dbReference type="InterPro" id="IPR036852">
    <property type="entry name" value="Peptidase_S8/S53_dom_sf"/>
</dbReference>
<dbReference type="InterPro" id="IPR023834">
    <property type="entry name" value="T7SS_pept_S8A_mycosin"/>
</dbReference>
<dbReference type="GO" id="GO:0005886">
    <property type="term" value="C:plasma membrane"/>
    <property type="evidence" value="ECO:0007669"/>
    <property type="project" value="UniProtKB-SubCell"/>
</dbReference>
<dbReference type="PROSITE" id="PS00137">
    <property type="entry name" value="SUBTILASE_HIS"/>
    <property type="match status" value="1"/>
</dbReference>
<feature type="active site" description="Charge relay system" evidence="10">
    <location>
        <position position="71"/>
    </location>
</feature>
<keyword evidence="13" id="KW-0732">Signal</keyword>
<dbReference type="PROSITE" id="PS00136">
    <property type="entry name" value="SUBTILASE_ASP"/>
    <property type="match status" value="1"/>
</dbReference>
<evidence type="ECO:0000259" key="14">
    <source>
        <dbReference type="Pfam" id="PF00082"/>
    </source>
</evidence>
<dbReference type="Gene3D" id="3.40.50.200">
    <property type="entry name" value="Peptidase S8/S53 domain"/>
    <property type="match status" value="1"/>
</dbReference>
<dbReference type="GO" id="GO:0004252">
    <property type="term" value="F:serine-type endopeptidase activity"/>
    <property type="evidence" value="ECO:0007669"/>
    <property type="project" value="UniProtKB-UniRule"/>
</dbReference>
<keyword evidence="9 12" id="KW-0472">Membrane</keyword>
<evidence type="ECO:0000256" key="9">
    <source>
        <dbReference type="ARBA" id="ARBA00023136"/>
    </source>
</evidence>
<feature type="chain" id="PRO_5037724534" evidence="13">
    <location>
        <begin position="32"/>
        <end position="385"/>
    </location>
</feature>
<comment type="caution">
    <text evidence="15">The sequence shown here is derived from an EMBL/GenBank/DDBJ whole genome shotgun (WGS) entry which is preliminary data.</text>
</comment>
<evidence type="ECO:0000256" key="2">
    <source>
        <dbReference type="ARBA" id="ARBA00011073"/>
    </source>
</evidence>
<evidence type="ECO:0000313" key="15">
    <source>
        <dbReference type="EMBL" id="GGN01582.1"/>
    </source>
</evidence>
<name>A0A917XAJ1_9ACTN</name>
<dbReference type="NCBIfam" id="TIGR03921">
    <property type="entry name" value="T7SS_mycosin"/>
    <property type="match status" value="1"/>
</dbReference>
<keyword evidence="6 10" id="KW-0378">Hydrolase</keyword>
<dbReference type="PRINTS" id="PR00723">
    <property type="entry name" value="SUBTILISIN"/>
</dbReference>
<evidence type="ECO:0000256" key="1">
    <source>
        <dbReference type="ARBA" id="ARBA00004162"/>
    </source>
</evidence>
<organism evidence="15 16">
    <name type="scientific">Streptomyces fuscichromogenes</name>
    <dbReference type="NCBI Taxonomy" id="1324013"/>
    <lineage>
        <taxon>Bacteria</taxon>
        <taxon>Bacillati</taxon>
        <taxon>Actinomycetota</taxon>
        <taxon>Actinomycetes</taxon>
        <taxon>Kitasatosporales</taxon>
        <taxon>Streptomycetaceae</taxon>
        <taxon>Streptomyces</taxon>
    </lineage>
</organism>
<evidence type="ECO:0000256" key="12">
    <source>
        <dbReference type="SAM" id="Phobius"/>
    </source>
</evidence>
<dbReference type="InterPro" id="IPR000209">
    <property type="entry name" value="Peptidase_S8/S53_dom"/>
</dbReference>
<dbReference type="InterPro" id="IPR023827">
    <property type="entry name" value="Peptidase_S8_Asp-AS"/>
</dbReference>
<protein>
    <submittedName>
        <fullName evidence="15">Type VII secretion-associated serine protease</fullName>
    </submittedName>
</protein>
<evidence type="ECO:0000256" key="6">
    <source>
        <dbReference type="ARBA" id="ARBA00022801"/>
    </source>
</evidence>
<keyword evidence="8 12" id="KW-1133">Transmembrane helix</keyword>
<feature type="active site" description="Charge relay system" evidence="10">
    <location>
        <position position="107"/>
    </location>
</feature>
<dbReference type="Pfam" id="PF00082">
    <property type="entry name" value="Peptidase_S8"/>
    <property type="match status" value="1"/>
</dbReference>
<feature type="domain" description="Peptidase S8/S53" evidence="14">
    <location>
        <begin position="62"/>
        <end position="315"/>
    </location>
</feature>
<dbReference type="InterPro" id="IPR023828">
    <property type="entry name" value="Peptidase_S8_Ser-AS"/>
</dbReference>
<evidence type="ECO:0000256" key="13">
    <source>
        <dbReference type="SAM" id="SignalP"/>
    </source>
</evidence>
<evidence type="ECO:0000256" key="5">
    <source>
        <dbReference type="ARBA" id="ARBA00022692"/>
    </source>
</evidence>
<evidence type="ECO:0000256" key="7">
    <source>
        <dbReference type="ARBA" id="ARBA00022825"/>
    </source>
</evidence>
<evidence type="ECO:0000256" key="11">
    <source>
        <dbReference type="RuleBase" id="RU003355"/>
    </source>
</evidence>
<reference evidence="15" key="1">
    <citation type="journal article" date="2014" name="Int. J. Syst. Evol. Microbiol.">
        <title>Complete genome sequence of Corynebacterium casei LMG S-19264T (=DSM 44701T), isolated from a smear-ripened cheese.</title>
        <authorList>
            <consortium name="US DOE Joint Genome Institute (JGI-PGF)"/>
            <person name="Walter F."/>
            <person name="Albersmeier A."/>
            <person name="Kalinowski J."/>
            <person name="Ruckert C."/>
        </authorList>
    </citation>
    <scope>NUCLEOTIDE SEQUENCE</scope>
    <source>
        <strain evidence="15">CGMCC 4.7110</strain>
    </source>
</reference>
<dbReference type="Proteomes" id="UP000653411">
    <property type="component" value="Unassembled WGS sequence"/>
</dbReference>
<evidence type="ECO:0000256" key="8">
    <source>
        <dbReference type="ARBA" id="ARBA00022989"/>
    </source>
</evidence>
<keyword evidence="3" id="KW-1003">Cell membrane</keyword>
<feature type="active site" description="Charge relay system" evidence="10">
    <location>
        <position position="262"/>
    </location>
</feature>